<dbReference type="PRINTS" id="PR00080">
    <property type="entry name" value="SDRFAMILY"/>
</dbReference>
<dbReference type="RefSeq" id="WP_125486080.1">
    <property type="nucleotide sequence ID" value="NZ_RSDW01000001.1"/>
</dbReference>
<dbReference type="EMBL" id="RSDW01000001">
    <property type="protein sequence ID" value="RSL17609.1"/>
    <property type="molecule type" value="Genomic_DNA"/>
</dbReference>
<dbReference type="Pfam" id="PF13561">
    <property type="entry name" value="adh_short_C2"/>
    <property type="match status" value="1"/>
</dbReference>
<comment type="caution">
    <text evidence="2">The sequence shown here is derived from an EMBL/GenBank/DDBJ whole genome shotgun (WGS) entry which is preliminary data.</text>
</comment>
<dbReference type="FunFam" id="3.40.50.720:FF:000084">
    <property type="entry name" value="Short-chain dehydrogenase reductase"/>
    <property type="match status" value="1"/>
</dbReference>
<evidence type="ECO:0000256" key="1">
    <source>
        <dbReference type="ARBA" id="ARBA00006484"/>
    </source>
</evidence>
<proteinExistence type="inferred from homology"/>
<dbReference type="Gene3D" id="3.40.50.720">
    <property type="entry name" value="NAD(P)-binding Rossmann-like Domain"/>
    <property type="match status" value="1"/>
</dbReference>
<accession>A0A3R9QB80</accession>
<dbReference type="OrthoDB" id="9803333at2"/>
<dbReference type="Proteomes" id="UP000269669">
    <property type="component" value="Unassembled WGS sequence"/>
</dbReference>
<comment type="similarity">
    <text evidence="1">Belongs to the short-chain dehydrogenases/reductases (SDR) family.</text>
</comment>
<name>A0A3R9QB80_9BACT</name>
<dbReference type="GO" id="GO:0016616">
    <property type="term" value="F:oxidoreductase activity, acting on the CH-OH group of donors, NAD or NADP as acceptor"/>
    <property type="evidence" value="ECO:0007669"/>
    <property type="project" value="TreeGrafter"/>
</dbReference>
<dbReference type="InterPro" id="IPR036291">
    <property type="entry name" value="NAD(P)-bd_dom_sf"/>
</dbReference>
<gene>
    <name evidence="2" type="ORF">EDE15_3144</name>
</gene>
<evidence type="ECO:0000313" key="3">
    <source>
        <dbReference type="Proteomes" id="UP000269669"/>
    </source>
</evidence>
<dbReference type="SUPFAM" id="SSF51735">
    <property type="entry name" value="NAD(P)-binding Rossmann-fold domains"/>
    <property type="match status" value="1"/>
</dbReference>
<dbReference type="PANTHER" id="PTHR42760">
    <property type="entry name" value="SHORT-CHAIN DEHYDROGENASES/REDUCTASES FAMILY MEMBER"/>
    <property type="match status" value="1"/>
</dbReference>
<dbReference type="InterPro" id="IPR002347">
    <property type="entry name" value="SDR_fam"/>
</dbReference>
<dbReference type="AlphaFoldDB" id="A0A3R9QB80"/>
<sequence length="270" mass="28983">MSDGLFDLSGQVALVSGASRGLGQHFGRALAKAGADLIVTSRKVDDLTAFVAEIEALGRKAIPLELDVRDQGSIERMAAAAEAAVGQVHILVNNAGCNVRKPALDVTWDDWNLVLDTNLRGSFFVAQQMARRMVKHGYGRIINIGSVTSVFGYSGLAPYGASRGGVRQLTMSLADDWGKYGITVNCLAPGWFKTEQNKVLYESKEWVEYLVDRIPLKRPGQAHDLDGAVVFLASEASRYVTGQTLLVDGGISTGAMRATVQAPANADKEK</sequence>
<dbReference type="PANTHER" id="PTHR42760:SF135">
    <property type="entry name" value="BLL7886 PROTEIN"/>
    <property type="match status" value="1"/>
</dbReference>
<dbReference type="PRINTS" id="PR00081">
    <property type="entry name" value="GDHRDH"/>
</dbReference>
<protein>
    <submittedName>
        <fullName evidence="2">Gluconate 5-dehydrogenase</fullName>
    </submittedName>
</protein>
<evidence type="ECO:0000313" key="2">
    <source>
        <dbReference type="EMBL" id="RSL17609.1"/>
    </source>
</evidence>
<keyword evidence="3" id="KW-1185">Reference proteome</keyword>
<reference evidence="2 3" key="1">
    <citation type="submission" date="2018-12" db="EMBL/GenBank/DDBJ databases">
        <title>Sequencing of bacterial isolates from soil warming experiment in Harvard Forest, Massachusetts, USA.</title>
        <authorList>
            <person name="Deangelis K."/>
        </authorList>
    </citation>
    <scope>NUCLEOTIDE SEQUENCE [LARGE SCALE GENOMIC DNA]</scope>
    <source>
        <strain evidence="2 3">EB153</strain>
    </source>
</reference>
<organism evidence="2 3">
    <name type="scientific">Edaphobacter aggregans</name>
    <dbReference type="NCBI Taxonomy" id="570835"/>
    <lineage>
        <taxon>Bacteria</taxon>
        <taxon>Pseudomonadati</taxon>
        <taxon>Acidobacteriota</taxon>
        <taxon>Terriglobia</taxon>
        <taxon>Terriglobales</taxon>
        <taxon>Acidobacteriaceae</taxon>
        <taxon>Edaphobacter</taxon>
    </lineage>
</organism>
<dbReference type="GO" id="GO:0030497">
    <property type="term" value="P:fatty acid elongation"/>
    <property type="evidence" value="ECO:0007669"/>
    <property type="project" value="TreeGrafter"/>
</dbReference>